<keyword evidence="10" id="KW-1185">Reference proteome</keyword>
<keyword evidence="6 8" id="KW-1133">Transmembrane helix</keyword>
<keyword evidence="7 8" id="KW-0472">Membrane</keyword>
<dbReference type="PANTHER" id="PTHR36122">
    <property type="entry name" value="NICOTINAMIDE RIBOSIDE TRANSPORTER PNUC"/>
    <property type="match status" value="1"/>
</dbReference>
<evidence type="ECO:0000256" key="2">
    <source>
        <dbReference type="ARBA" id="ARBA00006669"/>
    </source>
</evidence>
<dbReference type="RefSeq" id="WP_184194213.1">
    <property type="nucleotide sequence ID" value="NZ_JACHGW010000002.1"/>
</dbReference>
<evidence type="ECO:0000256" key="1">
    <source>
        <dbReference type="ARBA" id="ARBA00004651"/>
    </source>
</evidence>
<comment type="caution">
    <text evidence="9">The sequence shown here is derived from an EMBL/GenBank/DDBJ whole genome shotgun (WGS) entry which is preliminary data.</text>
</comment>
<keyword evidence="3" id="KW-0813">Transport</keyword>
<protein>
    <submittedName>
        <fullName evidence="9">Nicotinamide mononucleotide transporter</fullName>
    </submittedName>
</protein>
<keyword evidence="5 8" id="KW-0812">Transmembrane</keyword>
<evidence type="ECO:0000256" key="7">
    <source>
        <dbReference type="ARBA" id="ARBA00023136"/>
    </source>
</evidence>
<evidence type="ECO:0000256" key="3">
    <source>
        <dbReference type="ARBA" id="ARBA00022448"/>
    </source>
</evidence>
<accession>A0A7W9SPX4</accession>
<comment type="subcellular location">
    <subcellularLocation>
        <location evidence="1">Cell membrane</location>
        <topology evidence="1">Multi-pass membrane protein</topology>
    </subcellularLocation>
</comment>
<dbReference type="GO" id="GO:0005886">
    <property type="term" value="C:plasma membrane"/>
    <property type="evidence" value="ECO:0007669"/>
    <property type="project" value="UniProtKB-SubCell"/>
</dbReference>
<evidence type="ECO:0000256" key="4">
    <source>
        <dbReference type="ARBA" id="ARBA00022475"/>
    </source>
</evidence>
<dbReference type="InterPro" id="IPR006419">
    <property type="entry name" value="NMN_transpt_PnuC"/>
</dbReference>
<organism evidence="9 10">
    <name type="scientific">Armatimonas rosea</name>
    <dbReference type="NCBI Taxonomy" id="685828"/>
    <lineage>
        <taxon>Bacteria</taxon>
        <taxon>Bacillati</taxon>
        <taxon>Armatimonadota</taxon>
        <taxon>Armatimonadia</taxon>
        <taxon>Armatimonadales</taxon>
        <taxon>Armatimonadaceae</taxon>
        <taxon>Armatimonas</taxon>
    </lineage>
</organism>
<dbReference type="GO" id="GO:0034257">
    <property type="term" value="F:nicotinamide riboside transmembrane transporter activity"/>
    <property type="evidence" value="ECO:0007669"/>
    <property type="project" value="InterPro"/>
</dbReference>
<dbReference type="AlphaFoldDB" id="A0A7W9SPX4"/>
<dbReference type="Pfam" id="PF04973">
    <property type="entry name" value="NMN_transporter"/>
    <property type="match status" value="1"/>
</dbReference>
<dbReference type="NCBIfam" id="TIGR01528">
    <property type="entry name" value="NMN_trans_PnuC"/>
    <property type="match status" value="1"/>
</dbReference>
<evidence type="ECO:0000256" key="6">
    <source>
        <dbReference type="ARBA" id="ARBA00022989"/>
    </source>
</evidence>
<name>A0A7W9SPX4_ARMRO</name>
<dbReference type="EMBL" id="JACHGW010000002">
    <property type="protein sequence ID" value="MBB6050034.1"/>
    <property type="molecule type" value="Genomic_DNA"/>
</dbReference>
<evidence type="ECO:0000313" key="10">
    <source>
        <dbReference type="Proteomes" id="UP000520814"/>
    </source>
</evidence>
<evidence type="ECO:0000313" key="9">
    <source>
        <dbReference type="EMBL" id="MBB6050034.1"/>
    </source>
</evidence>
<gene>
    <name evidence="9" type="ORF">HNQ39_001825</name>
</gene>
<feature type="transmembrane region" description="Helical" evidence="8">
    <location>
        <begin position="86"/>
        <end position="106"/>
    </location>
</feature>
<keyword evidence="4" id="KW-1003">Cell membrane</keyword>
<evidence type="ECO:0000256" key="5">
    <source>
        <dbReference type="ARBA" id="ARBA00022692"/>
    </source>
</evidence>
<proteinExistence type="inferred from homology"/>
<sequence>MSPLEIVATVFGLLSVALTVRQNIWCWPTGLVQVVLYIFIFYQAKLYSDSILQVLYVVFQFYGWWHWLHGGRERTSAPVTRLRPQALSGWIVVGIIGSLLWGSVMARFTDAALPYPDAFVVVLSLVAQWLLTRKVLESWHFWIAVDVLAIGVYALKRLYLTSGLYAVFLVLAVLGLLAWKKELDRPCTRPA</sequence>
<feature type="transmembrane region" description="Helical" evidence="8">
    <location>
        <begin position="162"/>
        <end position="179"/>
    </location>
</feature>
<dbReference type="Proteomes" id="UP000520814">
    <property type="component" value="Unassembled WGS sequence"/>
</dbReference>
<comment type="similarity">
    <text evidence="2">Belongs to the nicotinamide ribonucleoside (NR) uptake permease (TC 4.B.1) family.</text>
</comment>
<evidence type="ECO:0000256" key="8">
    <source>
        <dbReference type="SAM" id="Phobius"/>
    </source>
</evidence>
<reference evidence="9 10" key="1">
    <citation type="submission" date="2020-08" db="EMBL/GenBank/DDBJ databases">
        <title>Genomic Encyclopedia of Type Strains, Phase IV (KMG-IV): sequencing the most valuable type-strain genomes for metagenomic binning, comparative biology and taxonomic classification.</title>
        <authorList>
            <person name="Goeker M."/>
        </authorList>
    </citation>
    <scope>NUCLEOTIDE SEQUENCE [LARGE SCALE GENOMIC DNA]</scope>
    <source>
        <strain evidence="9 10">DSM 23562</strain>
    </source>
</reference>
<feature type="transmembrane region" description="Helical" evidence="8">
    <location>
        <begin position="46"/>
        <end position="65"/>
    </location>
</feature>
<dbReference type="PANTHER" id="PTHR36122:SF2">
    <property type="entry name" value="NICOTINAMIDE RIBOSIDE TRANSPORTER PNUC"/>
    <property type="match status" value="1"/>
</dbReference>